<keyword evidence="1" id="KW-0732">Signal</keyword>
<evidence type="ECO:0000313" key="3">
    <source>
        <dbReference type="Ensembl" id="ENSLACP00000010201.1"/>
    </source>
</evidence>
<dbReference type="EMBL" id="AFYH01096850">
    <property type="status" value="NOT_ANNOTATED_CDS"/>
    <property type="molecule type" value="Genomic_DNA"/>
</dbReference>
<dbReference type="OMA" id="ANDFQAK"/>
<dbReference type="AlphaFoldDB" id="H3AKN0"/>
<feature type="chain" id="PRO_5015093544" evidence="1">
    <location>
        <begin position="20"/>
        <end position="145"/>
    </location>
</feature>
<protein>
    <submittedName>
        <fullName evidence="2 3">Kisspeptin 2</fullName>
    </submittedName>
</protein>
<dbReference type="eggNOG" id="ENOG502SA6I">
    <property type="taxonomic scope" value="Eukaryota"/>
</dbReference>
<reference evidence="2" key="2">
    <citation type="journal article" date="2015" name="Mol. Biol. Evol.">
        <title>Prevertebrate Local Gene Duplication Facilitated Expansion of the Neuropeptide GPCR Superfamily.</title>
        <authorList>
            <person name="Yun S."/>
            <person name="Furlong M."/>
            <person name="Sim M."/>
            <person name="Cho M."/>
            <person name="Park S."/>
            <person name="Cho E.B."/>
            <person name="Reyes-Alcaraz A."/>
            <person name="Hwang J.I."/>
            <person name="Kim J."/>
            <person name="Seong J.Y."/>
        </authorList>
    </citation>
    <scope>NUCLEOTIDE SEQUENCE</scope>
</reference>
<dbReference type="Proteomes" id="UP000008672">
    <property type="component" value="Unassembled WGS sequence"/>
</dbReference>
<dbReference type="GeneTree" id="ENSGT00540000073481"/>
<dbReference type="STRING" id="7897.ENSLACP00000010201"/>
<keyword evidence="4" id="KW-1185">Reference proteome</keyword>
<dbReference type="EMBL" id="KT202352">
    <property type="protein sequence ID" value="ALD51308.1"/>
    <property type="molecule type" value="mRNA"/>
</dbReference>
<sequence>MTRFLLFFVMVICQNGAFGKHVYGNLPSNNQLEFSGRETLYPLSEAEAERQSHHMTRDIDAQNSAEHASLCYFVQESEIESQISCRLRFTRSKFNFNPFGLRFGKRGQSSSSNRNPVLVSRKLIPQYLLKLKESRMLEFYVSDGC</sequence>
<dbReference type="Bgee" id="ENSLACG00000008990">
    <property type="expression patterns" value="Expressed in pelvic fin"/>
</dbReference>
<evidence type="ECO:0000313" key="4">
    <source>
        <dbReference type="Proteomes" id="UP000008672"/>
    </source>
</evidence>
<accession>H3AKN0</accession>
<reference evidence="3" key="3">
    <citation type="submission" date="2025-05" db="UniProtKB">
        <authorList>
            <consortium name="Ensembl"/>
        </authorList>
    </citation>
    <scope>IDENTIFICATION</scope>
</reference>
<evidence type="ECO:0000313" key="2">
    <source>
        <dbReference type="EMBL" id="ALD51308.1"/>
    </source>
</evidence>
<name>H3AKN0_LATCH</name>
<proteinExistence type="evidence at transcript level"/>
<dbReference type="Ensembl" id="ENSLACT00000010278.1">
    <property type="protein sequence ID" value="ENSLACP00000010201.1"/>
    <property type="gene ID" value="ENSLACG00000008990.1"/>
</dbReference>
<gene>
    <name evidence="2" type="primary">KiSS2</name>
</gene>
<organism evidence="3 4">
    <name type="scientific">Latimeria chalumnae</name>
    <name type="common">Coelacanth</name>
    <dbReference type="NCBI Taxonomy" id="7897"/>
    <lineage>
        <taxon>Eukaryota</taxon>
        <taxon>Metazoa</taxon>
        <taxon>Chordata</taxon>
        <taxon>Craniata</taxon>
        <taxon>Vertebrata</taxon>
        <taxon>Euteleostomi</taxon>
        <taxon>Coelacanthiformes</taxon>
        <taxon>Coelacanthidae</taxon>
        <taxon>Latimeria</taxon>
    </lineage>
</organism>
<reference evidence="4" key="1">
    <citation type="submission" date="2011-08" db="EMBL/GenBank/DDBJ databases">
        <title>The draft genome of Latimeria chalumnae.</title>
        <authorList>
            <person name="Di Palma F."/>
            <person name="Alfoldi J."/>
            <person name="Johnson J."/>
            <person name="Berlin A."/>
            <person name="Gnerre S."/>
            <person name="Jaffe D."/>
            <person name="MacCallum I."/>
            <person name="Young S."/>
            <person name="Walker B.J."/>
            <person name="Lander E."/>
            <person name="Lindblad-Toh K."/>
        </authorList>
    </citation>
    <scope>NUCLEOTIDE SEQUENCE [LARGE SCALE GENOMIC DNA]</scope>
    <source>
        <strain evidence="4">Wild caught</strain>
    </source>
</reference>
<feature type="signal peptide" evidence="1">
    <location>
        <begin position="1"/>
        <end position="19"/>
    </location>
</feature>
<evidence type="ECO:0000256" key="1">
    <source>
        <dbReference type="SAM" id="SignalP"/>
    </source>
</evidence>